<proteinExistence type="predicted"/>
<protein>
    <submittedName>
        <fullName evidence="1">Uncharacterized protein</fullName>
    </submittedName>
</protein>
<name>A0ABU4W4F9_9HYPH</name>
<keyword evidence="2" id="KW-1185">Reference proteome</keyword>
<sequence>MDISWVREPEFWSANRAERARVGAHELVAFDIPGVDSSPAIIGWELFTGPKFNDLIAKGDAETFARAQVAAEAAYLAAVTKGSTSNPTNAS</sequence>
<organism evidence="1 2">
    <name type="scientific">Agrobacterium rosae</name>
    <dbReference type="NCBI Taxonomy" id="1972867"/>
    <lineage>
        <taxon>Bacteria</taxon>
        <taxon>Pseudomonadati</taxon>
        <taxon>Pseudomonadota</taxon>
        <taxon>Alphaproteobacteria</taxon>
        <taxon>Hyphomicrobiales</taxon>
        <taxon>Rhizobiaceae</taxon>
        <taxon>Rhizobium/Agrobacterium group</taxon>
        <taxon>Agrobacterium</taxon>
    </lineage>
</organism>
<dbReference type="Proteomes" id="UP001277561">
    <property type="component" value="Unassembled WGS sequence"/>
</dbReference>
<reference evidence="1" key="1">
    <citation type="journal article" date="2023" name="Phytobiomes J">
        <title>Deciphering the key players within the bacterial microbiota associated with aerial crown gall tumors on rhododendron: Insights into the gallobiome.</title>
        <authorList>
            <person name="Kuzmanovic N."/>
            <person name="Nesme J."/>
            <person name="Wolf J."/>
            <person name="Neumann-Schaal M."/>
            <person name="Petersen J."/>
            <person name="Fernandez-Gnecco G."/>
            <person name="Sproeer C."/>
            <person name="Bunk B."/>
            <person name="Overmann J."/>
            <person name="Sorensen S.J."/>
            <person name="Idczak E."/>
            <person name="Smalla K."/>
        </authorList>
    </citation>
    <scope>NUCLEOTIDE SEQUENCE [LARGE SCALE GENOMIC DNA]</scope>
    <source>
        <strain evidence="1">Rho-14.1</strain>
    </source>
</reference>
<dbReference type="EMBL" id="JAVRAD010000021">
    <property type="protein sequence ID" value="MDX8332644.1"/>
    <property type="molecule type" value="Genomic_DNA"/>
</dbReference>
<gene>
    <name evidence="1" type="ORF">RMS29_25905</name>
</gene>
<dbReference type="RefSeq" id="WP_320188757.1">
    <property type="nucleotide sequence ID" value="NZ_CP192771.1"/>
</dbReference>
<comment type="caution">
    <text evidence="1">The sequence shown here is derived from an EMBL/GenBank/DDBJ whole genome shotgun (WGS) entry which is preliminary data.</text>
</comment>
<accession>A0ABU4W4F9</accession>
<evidence type="ECO:0000313" key="2">
    <source>
        <dbReference type="Proteomes" id="UP001277561"/>
    </source>
</evidence>
<evidence type="ECO:0000313" key="1">
    <source>
        <dbReference type="EMBL" id="MDX8332644.1"/>
    </source>
</evidence>